<feature type="region of interest" description="Disordered" evidence="1">
    <location>
        <begin position="1"/>
        <end position="86"/>
    </location>
</feature>
<evidence type="ECO:0000256" key="1">
    <source>
        <dbReference type="SAM" id="MobiDB-lite"/>
    </source>
</evidence>
<protein>
    <submittedName>
        <fullName evidence="2">Uncharacterized protein</fullName>
    </submittedName>
</protein>
<evidence type="ECO:0000313" key="2">
    <source>
        <dbReference type="EMBL" id="RDC54470.1"/>
    </source>
</evidence>
<keyword evidence="3" id="KW-1185">Reference proteome</keyword>
<evidence type="ECO:0000313" key="3">
    <source>
        <dbReference type="Proteomes" id="UP000253961"/>
    </source>
</evidence>
<dbReference type="EMBL" id="QPKV01000013">
    <property type="protein sequence ID" value="RDC54470.1"/>
    <property type="molecule type" value="Genomic_DNA"/>
</dbReference>
<comment type="caution">
    <text evidence="2">The sequence shown here is derived from an EMBL/GenBank/DDBJ whole genome shotgun (WGS) entry which is preliminary data.</text>
</comment>
<dbReference type="RefSeq" id="WP_115404650.1">
    <property type="nucleotide sequence ID" value="NZ_QPKV01000013.1"/>
</dbReference>
<feature type="compositionally biased region" description="Basic and acidic residues" evidence="1">
    <location>
        <begin position="1"/>
        <end position="20"/>
    </location>
</feature>
<accession>A0A369PQB6</accession>
<dbReference type="OrthoDB" id="770150at2"/>
<dbReference type="AlphaFoldDB" id="A0A369PQB6"/>
<reference evidence="2 3" key="1">
    <citation type="submission" date="2018-07" db="EMBL/GenBank/DDBJ databases">
        <title>Pedobacter sp. nov., isolated from soil.</title>
        <authorList>
            <person name="Zhou L.Y."/>
            <person name="Du Z.J."/>
        </authorList>
    </citation>
    <scope>NUCLEOTIDE SEQUENCE [LARGE SCALE GENOMIC DNA]</scope>
    <source>
        <strain evidence="2 3">JDX94</strain>
    </source>
</reference>
<organism evidence="2 3">
    <name type="scientific">Pedobacter chinensis</name>
    <dbReference type="NCBI Taxonomy" id="2282421"/>
    <lineage>
        <taxon>Bacteria</taxon>
        <taxon>Pseudomonadati</taxon>
        <taxon>Bacteroidota</taxon>
        <taxon>Sphingobacteriia</taxon>
        <taxon>Sphingobacteriales</taxon>
        <taxon>Sphingobacteriaceae</taxon>
        <taxon>Pedobacter</taxon>
    </lineage>
</organism>
<dbReference type="Proteomes" id="UP000253961">
    <property type="component" value="Unassembled WGS sequence"/>
</dbReference>
<feature type="compositionally biased region" description="Basic and acidic residues" evidence="1">
    <location>
        <begin position="33"/>
        <end position="57"/>
    </location>
</feature>
<proteinExistence type="predicted"/>
<gene>
    <name evidence="2" type="ORF">DU508_21100</name>
</gene>
<sequence length="86" mass="9719">MENEKDQNDNLRDKNADNSADKTNMPDQQVPRHRSDENSDKNRIKSEAENLARDFGKGDFGSEEAREDAEKGNKGHAGNMPNTEEE</sequence>
<name>A0A369PQB6_9SPHI</name>